<proteinExistence type="predicted"/>
<name>A0AAJ1Q5E1_9LACT</name>
<evidence type="ECO:0000313" key="2">
    <source>
        <dbReference type="Proteomes" id="UP001229251"/>
    </source>
</evidence>
<organism evidence="1 2">
    <name type="scientific">Facklamia hominis</name>
    <dbReference type="NCBI Taxonomy" id="178214"/>
    <lineage>
        <taxon>Bacteria</taxon>
        <taxon>Bacillati</taxon>
        <taxon>Bacillota</taxon>
        <taxon>Bacilli</taxon>
        <taxon>Lactobacillales</taxon>
        <taxon>Aerococcaceae</taxon>
        <taxon>Facklamia</taxon>
    </lineage>
</organism>
<accession>A0AAJ1Q5E1</accession>
<dbReference type="AlphaFoldDB" id="A0AAJ1Q5E1"/>
<dbReference type="EMBL" id="JASOOE010000004">
    <property type="protein sequence ID" value="MDK7186866.1"/>
    <property type="molecule type" value="Genomic_DNA"/>
</dbReference>
<dbReference type="Proteomes" id="UP001229251">
    <property type="component" value="Unassembled WGS sequence"/>
</dbReference>
<dbReference type="RefSeq" id="WP_016648018.1">
    <property type="nucleotide sequence ID" value="NZ_JASOOE010000004.1"/>
</dbReference>
<comment type="caution">
    <text evidence="1">The sequence shown here is derived from an EMBL/GenBank/DDBJ whole genome shotgun (WGS) entry which is preliminary data.</text>
</comment>
<reference evidence="1" key="1">
    <citation type="submission" date="2023-05" db="EMBL/GenBank/DDBJ databases">
        <title>Cataloging the Phylogenetic Diversity of Human Bladder Bacteria.</title>
        <authorList>
            <person name="Du J."/>
        </authorList>
    </citation>
    <scope>NUCLEOTIDE SEQUENCE</scope>
    <source>
        <strain evidence="1">UMB1231</strain>
    </source>
</reference>
<sequence>MKLMLEEKELNLLNTINVKVNLDQYYSEEEIEEILDKIYLNESTNVGYNDQLSNELGNLADKIEKMRD</sequence>
<evidence type="ECO:0000313" key="1">
    <source>
        <dbReference type="EMBL" id="MDK7186866.1"/>
    </source>
</evidence>
<protein>
    <submittedName>
        <fullName evidence="1">Uncharacterized protein</fullName>
    </submittedName>
</protein>
<gene>
    <name evidence="1" type="ORF">QP433_02620</name>
</gene>